<protein>
    <submittedName>
        <fullName evidence="2">Uncharacterized protein</fullName>
    </submittedName>
</protein>
<keyword evidence="1" id="KW-0732">Signal</keyword>
<dbReference type="EMBL" id="CDMY01000240">
    <property type="protein sequence ID" value="CEL95853.1"/>
    <property type="molecule type" value="Genomic_DNA"/>
</dbReference>
<sequence length="285" mass="30941">MKLALLTVALAIAIWPASSAPSGLRGGGAGDGEHRKLNPFKKAADGLSNAGQQVADAGQQYVDNQRERVENTVDAARRGDVAGAVQGAKELAEDPAGVGDLQEAAGQAASRVRDGIAEATGLDDIVSSNRNEKKREINEEYGPRCEPDPFGGPYECGQVFWGEVIDEKEYAEGITAIVKDILGGAGTFTLQYMIDMVTEQLETIYEGMEGWFDDFMDEFCLECILKDLVKNRGKVERLSMPGLDDMKLKLKFDVATYNREGCAAGVCTPLPNHHQPYLAFQLEFD</sequence>
<keyword evidence="3" id="KW-1185">Reference proteome</keyword>
<feature type="chain" id="PRO_5005187684" evidence="1">
    <location>
        <begin position="20"/>
        <end position="285"/>
    </location>
</feature>
<dbReference type="AlphaFoldDB" id="A0A0G4EIN5"/>
<evidence type="ECO:0000313" key="3">
    <source>
        <dbReference type="Proteomes" id="UP000041254"/>
    </source>
</evidence>
<name>A0A0G4EIN5_VITBC</name>
<gene>
    <name evidence="2" type="ORF">Vbra_1119</name>
</gene>
<reference evidence="2 3" key="1">
    <citation type="submission" date="2014-11" db="EMBL/GenBank/DDBJ databases">
        <authorList>
            <person name="Zhu J."/>
            <person name="Qi W."/>
            <person name="Song R."/>
        </authorList>
    </citation>
    <scope>NUCLEOTIDE SEQUENCE [LARGE SCALE GENOMIC DNA]</scope>
</reference>
<accession>A0A0G4EIN5</accession>
<organism evidence="2 3">
    <name type="scientific">Vitrella brassicaformis (strain CCMP3155)</name>
    <dbReference type="NCBI Taxonomy" id="1169540"/>
    <lineage>
        <taxon>Eukaryota</taxon>
        <taxon>Sar</taxon>
        <taxon>Alveolata</taxon>
        <taxon>Colpodellida</taxon>
        <taxon>Vitrellaceae</taxon>
        <taxon>Vitrella</taxon>
    </lineage>
</organism>
<proteinExistence type="predicted"/>
<evidence type="ECO:0000313" key="2">
    <source>
        <dbReference type="EMBL" id="CEL95853.1"/>
    </source>
</evidence>
<dbReference type="VEuPathDB" id="CryptoDB:Vbra_1119"/>
<feature type="signal peptide" evidence="1">
    <location>
        <begin position="1"/>
        <end position="19"/>
    </location>
</feature>
<dbReference type="PhylomeDB" id="A0A0G4EIN5"/>
<dbReference type="InParanoid" id="A0A0G4EIN5"/>
<evidence type="ECO:0000256" key="1">
    <source>
        <dbReference type="SAM" id="SignalP"/>
    </source>
</evidence>
<dbReference type="Proteomes" id="UP000041254">
    <property type="component" value="Unassembled WGS sequence"/>
</dbReference>